<name>A0A0U5F136_9PROT</name>
<keyword evidence="2 8" id="KW-0813">Transport</keyword>
<keyword evidence="4 8" id="KW-0812">Transmembrane</keyword>
<dbReference type="Gene3D" id="2.40.170.20">
    <property type="entry name" value="TonB-dependent receptor, beta-barrel domain"/>
    <property type="match status" value="1"/>
</dbReference>
<dbReference type="Proteomes" id="UP000068250">
    <property type="component" value="Chromosome I"/>
</dbReference>
<accession>A0A0U5F136</accession>
<sequence>MRLARRFSLLATTLCTVFPSISVAETTGTTSAHRKVSHEHSGVGASTQNPQSSSVSSVAATHKKDNTKALYAGDVETINVSTGTHSTNRKARQSTTPVTVVSAATLRRSGQVNLADSLVRTYASINVQAMAADSAALTSSIQMRGLNPNEVLVLVDGKRRHSTANIVADAGPQFGSTGVDLNMIPANAIDHIEVLEDGAAAMYGSDAIAGVVNIITKKEDHGLHMSAQTGANAYNGDGWQYQLNADGGLKLGEDGYIHLSGQITHSDHYVVKTKDHRLLGYWPEGATTTGYYNGLVANAMNLPLDSNKIMSTPEETRENLAIDFGKKITDGIDFYGLITYAHRYGEAYENYRIPTIAPTYYPSGFSPLETIRENDYAATIGIKGDDFYGFDWDLSTTYGADETKIGNKNTANTGMLSSDCSLDPTSANYSSLGCGWTPTNVRAETYRLAQWTNNLDFRRHFNIAKKVPVLLAFGAEHRLETYDLTAGDPASYILGGTQGYAGIGPQSAGSWSRDIWAGYVDGDFHPFKNWDLDFAGRFEHYTDVGNTENGKVSTRYDVTRRIAFRGTISTGFRAPTLPEQHYSAMNVDPNGASGLLPVDSEAARTLGASKLKPERSVSTSGGIVLEPINGFHIEADVYQINLRDRIVGGGTVNGSAAISAIEQLGYLLPSNGLIADNVSAYFMTNGASTRTQGLDIKADYTFRFRTAGSLTMTMALDLNRTRLHHNALDTNGNPLLNAQNIAYITTAYPRSKIILNAFYHYQHWDFNVRETRYGETTSMLSYYDWQNQNTPCSGGGKLAYSNVCFNQFKNTPRWMTDIEIGYRFNKNWHMAVGVNNIADVKPRMVAQINNSRGAQPYDQFSLQVPITGAYYYGRLNADF</sequence>
<evidence type="ECO:0000256" key="8">
    <source>
        <dbReference type="PROSITE-ProRule" id="PRU01360"/>
    </source>
</evidence>
<dbReference type="AlphaFoldDB" id="A0A0U5F136"/>
<dbReference type="Gene3D" id="2.170.130.10">
    <property type="entry name" value="TonB-dependent receptor, plug domain"/>
    <property type="match status" value="1"/>
</dbReference>
<dbReference type="RefSeq" id="WP_059022967.1">
    <property type="nucleotide sequence ID" value="NZ_LN609302.1"/>
</dbReference>
<keyword evidence="3 8" id="KW-1134">Transmembrane beta strand</keyword>
<keyword evidence="7 8" id="KW-0998">Cell outer membrane</keyword>
<feature type="domain" description="TonB-dependent receptor plug" evidence="13">
    <location>
        <begin position="91"/>
        <end position="211"/>
    </location>
</feature>
<feature type="signal peptide" evidence="11">
    <location>
        <begin position="1"/>
        <end position="24"/>
    </location>
</feature>
<dbReference type="PANTHER" id="PTHR47234:SF3">
    <property type="entry name" value="SECRETIN_TONB SHORT N-TERMINAL DOMAIN-CONTAINING PROTEIN"/>
    <property type="match status" value="1"/>
</dbReference>
<dbReference type="InterPro" id="IPR000531">
    <property type="entry name" value="Beta-barrel_TonB"/>
</dbReference>
<dbReference type="EMBL" id="WOTE01000003">
    <property type="protein sequence ID" value="NHO39292.1"/>
    <property type="molecule type" value="Genomic_DNA"/>
</dbReference>
<dbReference type="OrthoDB" id="7483329at2"/>
<evidence type="ECO:0000256" key="3">
    <source>
        <dbReference type="ARBA" id="ARBA00022452"/>
    </source>
</evidence>
<dbReference type="STRING" id="431306.AGA_694"/>
<reference evidence="14" key="1">
    <citation type="submission" date="2014-09" db="EMBL/GenBank/DDBJ databases">
        <authorList>
            <person name="Magalhaes I.L.F."/>
            <person name="Oliveira U."/>
            <person name="Santos F.R."/>
            <person name="Vidigal T.H.D.A."/>
            <person name="Brescovit A.D."/>
            <person name="Santos A.J."/>
        </authorList>
    </citation>
    <scope>NUCLEOTIDE SEQUENCE</scope>
    <source>
        <strain evidence="14">LMG 23848T</strain>
    </source>
</reference>
<dbReference type="PROSITE" id="PS52016">
    <property type="entry name" value="TONB_DEPENDENT_REC_3"/>
    <property type="match status" value="1"/>
</dbReference>
<dbReference type="EMBL" id="LN609302">
    <property type="protein sequence ID" value="CEF54285.1"/>
    <property type="molecule type" value="Genomic_DNA"/>
</dbReference>
<keyword evidence="17" id="KW-1185">Reference proteome</keyword>
<comment type="subcellular location">
    <subcellularLocation>
        <location evidence="1 8">Cell outer membrane</location>
        <topology evidence="1 8">Multi-pass membrane protein</topology>
    </subcellularLocation>
</comment>
<gene>
    <name evidence="14" type="ORF">AGA_694</name>
    <name evidence="15" type="ORF">GOB80_06250</name>
</gene>
<feature type="region of interest" description="Disordered" evidence="10">
    <location>
        <begin position="29"/>
        <end position="60"/>
    </location>
</feature>
<dbReference type="InterPro" id="IPR036942">
    <property type="entry name" value="Beta-barrel_TonB_sf"/>
</dbReference>
<dbReference type="InterPro" id="IPR037066">
    <property type="entry name" value="Plug_dom_sf"/>
</dbReference>
<proteinExistence type="inferred from homology"/>
<evidence type="ECO:0000256" key="2">
    <source>
        <dbReference type="ARBA" id="ARBA00022448"/>
    </source>
</evidence>
<keyword evidence="14" id="KW-0675">Receptor</keyword>
<dbReference type="GO" id="GO:0009279">
    <property type="term" value="C:cell outer membrane"/>
    <property type="evidence" value="ECO:0007669"/>
    <property type="project" value="UniProtKB-SubCell"/>
</dbReference>
<keyword evidence="6 8" id="KW-0472">Membrane</keyword>
<reference evidence="16" key="2">
    <citation type="submission" date="2014-09" db="EMBL/GenBank/DDBJ databases">
        <authorList>
            <person name="Illeghems K.G."/>
        </authorList>
    </citation>
    <scope>NUCLEOTIDE SEQUENCE [LARGE SCALE GENOMIC DNA]</scope>
    <source>
        <strain evidence="16">LMG 23848T</strain>
    </source>
</reference>
<feature type="domain" description="TonB-dependent receptor-like beta-barrel" evidence="12">
    <location>
        <begin position="339"/>
        <end position="837"/>
    </location>
</feature>
<dbReference type="Proteomes" id="UP000657200">
    <property type="component" value="Unassembled WGS sequence"/>
</dbReference>
<keyword evidence="5 9" id="KW-0798">TonB box</keyword>
<dbReference type="InterPro" id="IPR039426">
    <property type="entry name" value="TonB-dep_rcpt-like"/>
</dbReference>
<dbReference type="PATRIC" id="fig|431306.5.peg.678"/>
<evidence type="ECO:0000313" key="15">
    <source>
        <dbReference type="EMBL" id="NHO39292.1"/>
    </source>
</evidence>
<dbReference type="PANTHER" id="PTHR47234">
    <property type="match status" value="1"/>
</dbReference>
<evidence type="ECO:0000259" key="13">
    <source>
        <dbReference type="Pfam" id="PF07715"/>
    </source>
</evidence>
<evidence type="ECO:0000256" key="10">
    <source>
        <dbReference type="SAM" id="MobiDB-lite"/>
    </source>
</evidence>
<evidence type="ECO:0000256" key="5">
    <source>
        <dbReference type="ARBA" id="ARBA00023077"/>
    </source>
</evidence>
<dbReference type="CDD" id="cd01347">
    <property type="entry name" value="ligand_gated_channel"/>
    <property type="match status" value="1"/>
</dbReference>
<dbReference type="SUPFAM" id="SSF56935">
    <property type="entry name" value="Porins"/>
    <property type="match status" value="1"/>
</dbReference>
<dbReference type="Pfam" id="PF00593">
    <property type="entry name" value="TonB_dep_Rec_b-barrel"/>
    <property type="match status" value="1"/>
</dbReference>
<dbReference type="InterPro" id="IPR012910">
    <property type="entry name" value="Plug_dom"/>
</dbReference>
<feature type="chain" id="PRO_5006856495" evidence="11">
    <location>
        <begin position="25"/>
        <end position="879"/>
    </location>
</feature>
<evidence type="ECO:0000256" key="1">
    <source>
        <dbReference type="ARBA" id="ARBA00004571"/>
    </source>
</evidence>
<evidence type="ECO:0000259" key="12">
    <source>
        <dbReference type="Pfam" id="PF00593"/>
    </source>
</evidence>
<evidence type="ECO:0000313" key="16">
    <source>
        <dbReference type="Proteomes" id="UP000068250"/>
    </source>
</evidence>
<keyword evidence="11" id="KW-0732">Signal</keyword>
<dbReference type="Pfam" id="PF07715">
    <property type="entry name" value="Plug"/>
    <property type="match status" value="1"/>
</dbReference>
<evidence type="ECO:0000256" key="4">
    <source>
        <dbReference type="ARBA" id="ARBA00022692"/>
    </source>
</evidence>
<evidence type="ECO:0000256" key="6">
    <source>
        <dbReference type="ARBA" id="ARBA00023136"/>
    </source>
</evidence>
<organism evidence="14 16">
    <name type="scientific">Acetobacter ghanensis</name>
    <dbReference type="NCBI Taxonomy" id="431306"/>
    <lineage>
        <taxon>Bacteria</taxon>
        <taxon>Pseudomonadati</taxon>
        <taxon>Pseudomonadota</taxon>
        <taxon>Alphaproteobacteria</taxon>
        <taxon>Acetobacterales</taxon>
        <taxon>Acetobacteraceae</taxon>
        <taxon>Acetobacter</taxon>
    </lineage>
</organism>
<reference evidence="15 17" key="3">
    <citation type="journal article" date="2020" name="Int. J. Syst. Evol. Microbiol.">
        <title>Novel acetic acid bacteria from cider fermentations: Acetobacter conturbans sp. nov. and Acetobacter fallax sp. nov.</title>
        <authorList>
            <person name="Sombolestani A.S."/>
            <person name="Cleenwerck I."/>
            <person name="Cnockaert M."/>
            <person name="Borremans W."/>
            <person name="Wieme A.D."/>
            <person name="De Vuyst L."/>
            <person name="Vandamme P."/>
        </authorList>
    </citation>
    <scope>NUCLEOTIDE SEQUENCE [LARGE SCALE GENOMIC DNA]</scope>
    <source>
        <strain evidence="15 17">LMG 23848</strain>
    </source>
</reference>
<evidence type="ECO:0000313" key="17">
    <source>
        <dbReference type="Proteomes" id="UP000657200"/>
    </source>
</evidence>
<evidence type="ECO:0000256" key="9">
    <source>
        <dbReference type="RuleBase" id="RU003357"/>
    </source>
</evidence>
<comment type="similarity">
    <text evidence="8 9">Belongs to the TonB-dependent receptor family.</text>
</comment>
<evidence type="ECO:0000256" key="7">
    <source>
        <dbReference type="ARBA" id="ARBA00023237"/>
    </source>
</evidence>
<evidence type="ECO:0000313" key="14">
    <source>
        <dbReference type="EMBL" id="CEF54285.1"/>
    </source>
</evidence>
<protein>
    <submittedName>
        <fullName evidence="14 15">TonB-dependent receptor plug</fullName>
    </submittedName>
</protein>
<evidence type="ECO:0000256" key="11">
    <source>
        <dbReference type="SAM" id="SignalP"/>
    </source>
</evidence>